<dbReference type="InterPro" id="IPR040397">
    <property type="entry name" value="SWAP"/>
</dbReference>
<feature type="compositionally biased region" description="Polar residues" evidence="1">
    <location>
        <begin position="97"/>
        <end position="106"/>
    </location>
</feature>
<feature type="domain" description="SURP motif" evidence="2">
    <location>
        <begin position="224"/>
        <end position="266"/>
    </location>
</feature>
<reference evidence="3 4" key="1">
    <citation type="submission" date="2019-07" db="EMBL/GenBank/DDBJ databases">
        <authorList>
            <person name="Jastrzebski P J."/>
            <person name="Paukszto L."/>
            <person name="Jastrzebski P J."/>
        </authorList>
    </citation>
    <scope>NUCLEOTIDE SEQUENCE [LARGE SCALE GENOMIC DNA]</scope>
    <source>
        <strain evidence="3 4">WMS-il1</strain>
    </source>
</reference>
<gene>
    <name evidence="3" type="ORF">WMSIL1_LOCUS5877</name>
</gene>
<dbReference type="SUPFAM" id="SSF109905">
    <property type="entry name" value="Surp module (SWAP domain)"/>
    <property type="match status" value="2"/>
</dbReference>
<dbReference type="GO" id="GO:0000395">
    <property type="term" value="P:mRNA 5'-splice site recognition"/>
    <property type="evidence" value="ECO:0007669"/>
    <property type="project" value="TreeGrafter"/>
</dbReference>
<protein>
    <recommendedName>
        <fullName evidence="2">SURP motif domain-containing protein</fullName>
    </recommendedName>
</protein>
<sequence length="382" mass="42944">MEIVLKTKQSNNPQFKFLNYDDKLNPFYKELVKLIKSGRYIPRHRPHTSDSSKTDIDSNRNDTNPDEPYELKLPKVDISNTPYASLINRFKKSSGEEITSNSSEIQNVSDNTNVSSDNQKDSSVSENIFQEPNKAEQCFNVSAMTNEDFERCYQEYYRHYYSYYYMHYSSSAVSTGDVANEAWVVSESARAAATAALAAVNAVRQSQLVSSSSPSSPPAELRSIIDKMAEYVARNGDEFQHVVKSKKQDDPRFAFLQTDHIHHNYYLAKKKEFAAKFGKNEPEDVASAPASNTTKNQEVKREKSPLCSTVKNKSISFRLTKSSSSSRLKEMEETASTTAAVNDDEKPVVVAANTLHPSASYNILPGICSYTSETESEEEQRG</sequence>
<dbReference type="Pfam" id="PF01805">
    <property type="entry name" value="Surp"/>
    <property type="match status" value="2"/>
</dbReference>
<feature type="compositionally biased region" description="Low complexity" evidence="1">
    <location>
        <begin position="107"/>
        <end position="117"/>
    </location>
</feature>
<evidence type="ECO:0000313" key="3">
    <source>
        <dbReference type="EMBL" id="VUZ46056.1"/>
    </source>
</evidence>
<dbReference type="PANTHER" id="PTHR13161">
    <property type="entry name" value="SPLICING FACTOR SUPPRESSOR OF WHITE APRICOT"/>
    <property type="match status" value="1"/>
</dbReference>
<evidence type="ECO:0000259" key="2">
    <source>
        <dbReference type="PROSITE" id="PS50128"/>
    </source>
</evidence>
<proteinExistence type="predicted"/>
<feature type="region of interest" description="Disordered" evidence="1">
    <location>
        <begin position="97"/>
        <end position="128"/>
    </location>
</feature>
<evidence type="ECO:0000256" key="1">
    <source>
        <dbReference type="SAM" id="MobiDB-lite"/>
    </source>
</evidence>
<feature type="non-terminal residue" evidence="3">
    <location>
        <position position="382"/>
    </location>
</feature>
<dbReference type="EMBL" id="CABIJS010000199">
    <property type="protein sequence ID" value="VUZ46056.1"/>
    <property type="molecule type" value="Genomic_DNA"/>
</dbReference>
<dbReference type="InterPro" id="IPR000061">
    <property type="entry name" value="Surp"/>
</dbReference>
<dbReference type="GO" id="GO:0003723">
    <property type="term" value="F:RNA binding"/>
    <property type="evidence" value="ECO:0007669"/>
    <property type="project" value="InterPro"/>
</dbReference>
<feature type="region of interest" description="Disordered" evidence="1">
    <location>
        <begin position="321"/>
        <end position="343"/>
    </location>
</feature>
<keyword evidence="4" id="KW-1185">Reference proteome</keyword>
<dbReference type="Gene3D" id="1.10.10.790">
    <property type="entry name" value="Surp module"/>
    <property type="match status" value="2"/>
</dbReference>
<feature type="compositionally biased region" description="Basic and acidic residues" evidence="1">
    <location>
        <begin position="47"/>
        <end position="60"/>
    </location>
</feature>
<accession>A0A564YFS8</accession>
<name>A0A564YFS8_HYMDI</name>
<dbReference type="AlphaFoldDB" id="A0A564YFS8"/>
<feature type="region of interest" description="Disordered" evidence="1">
    <location>
        <begin position="280"/>
        <end position="305"/>
    </location>
</feature>
<dbReference type="PROSITE" id="PS50128">
    <property type="entry name" value="SURP"/>
    <property type="match status" value="2"/>
</dbReference>
<dbReference type="InterPro" id="IPR035967">
    <property type="entry name" value="SWAP/Surp_sf"/>
</dbReference>
<organism evidence="3 4">
    <name type="scientific">Hymenolepis diminuta</name>
    <name type="common">Rat tapeworm</name>
    <dbReference type="NCBI Taxonomy" id="6216"/>
    <lineage>
        <taxon>Eukaryota</taxon>
        <taxon>Metazoa</taxon>
        <taxon>Spiralia</taxon>
        <taxon>Lophotrochozoa</taxon>
        <taxon>Platyhelminthes</taxon>
        <taxon>Cestoda</taxon>
        <taxon>Eucestoda</taxon>
        <taxon>Cyclophyllidea</taxon>
        <taxon>Hymenolepididae</taxon>
        <taxon>Hymenolepis</taxon>
    </lineage>
</organism>
<dbReference type="Proteomes" id="UP000321570">
    <property type="component" value="Unassembled WGS sequence"/>
</dbReference>
<dbReference type="SMART" id="SM00648">
    <property type="entry name" value="SWAP"/>
    <property type="match status" value="2"/>
</dbReference>
<dbReference type="PANTHER" id="PTHR13161:SF15">
    <property type="entry name" value="SPLICING FACTOR, SUPPRESSOR OF WHITE-APRICOT HOMOLOG"/>
    <property type="match status" value="1"/>
</dbReference>
<feature type="domain" description="SURP motif" evidence="2">
    <location>
        <begin position="1"/>
        <end position="28"/>
    </location>
</feature>
<evidence type="ECO:0000313" key="4">
    <source>
        <dbReference type="Proteomes" id="UP000321570"/>
    </source>
</evidence>
<feature type="region of interest" description="Disordered" evidence="1">
    <location>
        <begin position="42"/>
        <end position="71"/>
    </location>
</feature>